<dbReference type="PROSITE" id="PS50011">
    <property type="entry name" value="PROTEIN_KINASE_DOM"/>
    <property type="match status" value="1"/>
</dbReference>
<name>A0ABQ4BY07_9ACTN</name>
<dbReference type="Pfam" id="PF00069">
    <property type="entry name" value="Pkinase"/>
    <property type="match status" value="1"/>
</dbReference>
<comment type="caution">
    <text evidence="10">The sequence shown here is derived from an EMBL/GenBank/DDBJ whole genome shotgun (WGS) entry which is preliminary data.</text>
</comment>
<keyword evidence="6 7" id="KW-0067">ATP-binding</keyword>
<evidence type="ECO:0000256" key="7">
    <source>
        <dbReference type="PROSITE-ProRule" id="PRU10141"/>
    </source>
</evidence>
<proteinExistence type="inferred from homology"/>
<dbReference type="SUPFAM" id="SSF56112">
    <property type="entry name" value="Protein kinase-like (PK-like)"/>
    <property type="match status" value="1"/>
</dbReference>
<dbReference type="PROSITE" id="PS00108">
    <property type="entry name" value="PROTEIN_KINASE_ST"/>
    <property type="match status" value="1"/>
</dbReference>
<dbReference type="InterPro" id="IPR050660">
    <property type="entry name" value="NEK_Ser/Thr_kinase"/>
</dbReference>
<reference evidence="10 11" key="1">
    <citation type="submission" date="2021-01" db="EMBL/GenBank/DDBJ databases">
        <title>Whole genome shotgun sequence of Asanoa iriomotensis NBRC 100142.</title>
        <authorList>
            <person name="Komaki H."/>
            <person name="Tamura T."/>
        </authorList>
    </citation>
    <scope>NUCLEOTIDE SEQUENCE [LARGE SCALE GENOMIC DNA]</scope>
    <source>
        <strain evidence="10 11">NBRC 100142</strain>
    </source>
</reference>
<protein>
    <recommendedName>
        <fullName evidence="2">non-specific serine/threonine protein kinase</fullName>
        <ecNumber evidence="2">2.7.11.1</ecNumber>
    </recommendedName>
</protein>
<dbReference type="Gene3D" id="1.10.510.10">
    <property type="entry name" value="Transferase(Phosphotransferase) domain 1"/>
    <property type="match status" value="1"/>
</dbReference>
<feature type="compositionally biased region" description="Low complexity" evidence="8">
    <location>
        <begin position="341"/>
        <end position="351"/>
    </location>
</feature>
<comment type="similarity">
    <text evidence="1">Belongs to the protein kinase superfamily. NEK Ser/Thr protein kinase family. NIMA subfamily.</text>
</comment>
<evidence type="ECO:0000313" key="10">
    <source>
        <dbReference type="EMBL" id="GIF55398.1"/>
    </source>
</evidence>
<dbReference type="CDD" id="cd14014">
    <property type="entry name" value="STKc_PknB_like"/>
    <property type="match status" value="1"/>
</dbReference>
<accession>A0ABQ4BY07</accession>
<keyword evidence="3" id="KW-0808">Transferase</keyword>
<keyword evidence="4 7" id="KW-0547">Nucleotide-binding</keyword>
<evidence type="ECO:0000256" key="8">
    <source>
        <dbReference type="SAM" id="MobiDB-lite"/>
    </source>
</evidence>
<feature type="compositionally biased region" description="Basic and acidic residues" evidence="8">
    <location>
        <begin position="376"/>
        <end position="390"/>
    </location>
</feature>
<evidence type="ECO:0000256" key="2">
    <source>
        <dbReference type="ARBA" id="ARBA00012513"/>
    </source>
</evidence>
<dbReference type="InterPro" id="IPR017441">
    <property type="entry name" value="Protein_kinase_ATP_BS"/>
</dbReference>
<feature type="domain" description="Protein kinase" evidence="9">
    <location>
        <begin position="6"/>
        <end position="276"/>
    </location>
</feature>
<dbReference type="PANTHER" id="PTHR43671">
    <property type="entry name" value="SERINE/THREONINE-PROTEIN KINASE NEK"/>
    <property type="match status" value="1"/>
</dbReference>
<dbReference type="PROSITE" id="PS00107">
    <property type="entry name" value="PROTEIN_KINASE_ATP"/>
    <property type="match status" value="1"/>
</dbReference>
<dbReference type="EC" id="2.7.11.1" evidence="2"/>
<dbReference type="InterPro" id="IPR011009">
    <property type="entry name" value="Kinase-like_dom_sf"/>
</dbReference>
<evidence type="ECO:0000313" key="11">
    <source>
        <dbReference type="Proteomes" id="UP000624325"/>
    </source>
</evidence>
<evidence type="ECO:0000256" key="5">
    <source>
        <dbReference type="ARBA" id="ARBA00022777"/>
    </source>
</evidence>
<evidence type="ECO:0000256" key="4">
    <source>
        <dbReference type="ARBA" id="ARBA00022741"/>
    </source>
</evidence>
<dbReference type="InterPro" id="IPR000719">
    <property type="entry name" value="Prot_kinase_dom"/>
</dbReference>
<evidence type="ECO:0000259" key="9">
    <source>
        <dbReference type="PROSITE" id="PS50011"/>
    </source>
</evidence>
<evidence type="ECO:0000256" key="3">
    <source>
        <dbReference type="ARBA" id="ARBA00022679"/>
    </source>
</evidence>
<feature type="binding site" evidence="7">
    <location>
        <position position="35"/>
    </location>
    <ligand>
        <name>ATP</name>
        <dbReference type="ChEBI" id="CHEBI:30616"/>
    </ligand>
</feature>
<dbReference type="EMBL" id="BONC01000007">
    <property type="protein sequence ID" value="GIF55398.1"/>
    <property type="molecule type" value="Genomic_DNA"/>
</dbReference>
<sequence length="512" mass="54692">MVGGCYELFEQIGAGASGTVWRARSQATGEEVAVKLLREELVPQPRAVMRFVQERAILAALEHENIVPVRELLTIGDSLGLVMELVPGGSMRGVLRARGPLTPAAAATVMAAVADGLAHAHRLGVVHRDMKPDNILVGAPDALDSDPRVRLTDFGIARVVDAPQLTTTGALLGTPNYLSPELINGARPSPPSDVYAFGMVLYELLTGRPPYAGHTPKSVFRRHMETRPRRNPGIPDVLWRLIASCVDRNPGRRPEAAALADALRTAAVRLGAAPALPRPPRLPMQSVLTTRPRIPTQRRGRAPAWHAITTVVTAFVLIAVALVAFEWPGPGTSGEAEATRPSSAPSASPKAKAAKPARDGGAAETAAAGLTANRITKPEQAKPEQREAKVKPLPTAYGEPKCTGYQWKFLQPAFSNTCYSTGPGIRISGALRSKGVLADITLTLKDTAGNQVGATHNCQALRFGPEMSERSCGPAELTPPRGKRYVLVQTWRVYDDDGTAIRGEAKSAEFTY</sequence>
<dbReference type="Proteomes" id="UP000624325">
    <property type="component" value="Unassembled WGS sequence"/>
</dbReference>
<evidence type="ECO:0000256" key="6">
    <source>
        <dbReference type="ARBA" id="ARBA00022840"/>
    </source>
</evidence>
<feature type="compositionally biased region" description="Low complexity" evidence="8">
    <location>
        <begin position="360"/>
        <end position="372"/>
    </location>
</feature>
<organism evidence="10 11">
    <name type="scientific">Asanoa iriomotensis</name>
    <dbReference type="NCBI Taxonomy" id="234613"/>
    <lineage>
        <taxon>Bacteria</taxon>
        <taxon>Bacillati</taxon>
        <taxon>Actinomycetota</taxon>
        <taxon>Actinomycetes</taxon>
        <taxon>Micromonosporales</taxon>
        <taxon>Micromonosporaceae</taxon>
        <taxon>Asanoa</taxon>
    </lineage>
</organism>
<dbReference type="InterPro" id="IPR008271">
    <property type="entry name" value="Ser/Thr_kinase_AS"/>
</dbReference>
<keyword evidence="11" id="KW-1185">Reference proteome</keyword>
<dbReference type="SMART" id="SM00220">
    <property type="entry name" value="S_TKc"/>
    <property type="match status" value="1"/>
</dbReference>
<evidence type="ECO:0000256" key="1">
    <source>
        <dbReference type="ARBA" id="ARBA00010886"/>
    </source>
</evidence>
<keyword evidence="5" id="KW-0418">Kinase</keyword>
<gene>
    <name evidence="10" type="ORF">Air01nite_14930</name>
</gene>
<feature type="region of interest" description="Disordered" evidence="8">
    <location>
        <begin position="332"/>
        <end position="395"/>
    </location>
</feature>
<dbReference type="PANTHER" id="PTHR43671:SF13">
    <property type="entry name" value="SERINE_THREONINE-PROTEIN KINASE NEK2"/>
    <property type="match status" value="1"/>
</dbReference>